<dbReference type="EMBL" id="MSDW01000001">
    <property type="protein sequence ID" value="OKY78135.1"/>
    <property type="molecule type" value="Genomic_DNA"/>
</dbReference>
<dbReference type="Gene3D" id="2.60.40.1120">
    <property type="entry name" value="Carboxypeptidase-like, regulatory domain"/>
    <property type="match status" value="1"/>
</dbReference>
<evidence type="ECO:0000313" key="1">
    <source>
        <dbReference type="EMBL" id="OKY78135.1"/>
    </source>
</evidence>
<organism evidence="1 2">
    <name type="scientific">Methanohalarchaeum thermophilum</name>
    <dbReference type="NCBI Taxonomy" id="1903181"/>
    <lineage>
        <taxon>Archaea</taxon>
        <taxon>Methanobacteriati</taxon>
        <taxon>Methanobacteriota</taxon>
        <taxon>Methanonatronarchaeia</taxon>
        <taxon>Methanonatronarchaeales</taxon>
        <taxon>Methanonatronarchaeaceae</taxon>
        <taxon>Candidatus Methanohalarchaeum</taxon>
    </lineage>
</organism>
<dbReference type="AlphaFoldDB" id="A0A1Q6DUV5"/>
<keyword evidence="2" id="KW-1185">Reference proteome</keyword>
<dbReference type="SUPFAM" id="SSF49464">
    <property type="entry name" value="Carboxypeptidase regulatory domain-like"/>
    <property type="match status" value="1"/>
</dbReference>
<reference evidence="1" key="1">
    <citation type="submission" date="2016-12" db="EMBL/GenBank/DDBJ databases">
        <title>Discovery of methanogenic haloarchaea.</title>
        <authorList>
            <person name="Sorokin D.Y."/>
            <person name="Makarova K.S."/>
            <person name="Abbas B."/>
            <person name="Ferrer M."/>
            <person name="Golyshin P.N."/>
        </authorList>
    </citation>
    <scope>NUCLEOTIDE SEQUENCE [LARGE SCALE GENOMIC DNA]</scope>
    <source>
        <strain evidence="1">HMET1</strain>
    </source>
</reference>
<gene>
    <name evidence="1" type="ORF">BTN85_0620</name>
</gene>
<sequence length="441" mass="50807">MGYISVIMKLLKVLDEEEKGKTLFGGKGYNKTLDWIDDDFLGFIVIKFPEKSNKRGVLVLKNNDEILAEYKNNKSHFKGNKALKEIKKLFNDDKSIIETYNTNLDKINEIIEQYPNHSVQKKELNEFSIGNLKIPKAKYITQIEDLEKLKEILEENRLTGYAKSKEENSIIVFVEGKVKGGAYKDEMGLLKRDESILDIREKSPYLVAEFMSDPPIDDLIKQIKFKSPEKFWESLKERPKEKKDAGGFGKSKIEVTSNGEPVEDAVIEFKKGGKDLGIAKTHANGRAEKKIRPGEYEITIRKKGLKEKSFKLYIEKGEKVEKRVELETKKINLGLQILTKNNYPLTAANVETLKGLKRIDRGKTNDKGVYETILPEGIYSIKIENKELEKNFKIDLKNFSGYEKKILIKFDKKNIVKESNKVNKELKDVLKEKINKYLPNK</sequence>
<name>A0A1Q6DUV5_METT1</name>
<accession>A0A1Q6DUV5</accession>
<proteinExistence type="predicted"/>
<dbReference type="Proteomes" id="UP000185744">
    <property type="component" value="Unassembled WGS sequence"/>
</dbReference>
<dbReference type="InParanoid" id="A0A1Q6DUV5"/>
<dbReference type="InterPro" id="IPR008969">
    <property type="entry name" value="CarboxyPept-like_regulatory"/>
</dbReference>
<comment type="caution">
    <text evidence="1">The sequence shown here is derived from an EMBL/GenBank/DDBJ whole genome shotgun (WGS) entry which is preliminary data.</text>
</comment>
<evidence type="ECO:0000313" key="2">
    <source>
        <dbReference type="Proteomes" id="UP000185744"/>
    </source>
</evidence>
<dbReference type="STRING" id="1903181.BTN85_0620"/>
<protein>
    <submittedName>
        <fullName evidence="1">Surface protein, associated with type IV pili like structure</fullName>
    </submittedName>
</protein>